<reference evidence="2" key="1">
    <citation type="submission" date="2019-11" db="EMBL/GenBank/DDBJ databases">
        <title>Description of Pedobacter sp. LMG 31464T.</title>
        <authorList>
            <person name="Carlier A."/>
            <person name="Qi S."/>
            <person name="Vandamme P."/>
        </authorList>
    </citation>
    <scope>NUCLEOTIDE SEQUENCE</scope>
    <source>
        <strain evidence="2">LMG 31464</strain>
    </source>
</reference>
<evidence type="ECO:0000313" key="2">
    <source>
        <dbReference type="EMBL" id="MBB2144102.1"/>
    </source>
</evidence>
<dbReference type="GO" id="GO:0016758">
    <property type="term" value="F:hexosyltransferase activity"/>
    <property type="evidence" value="ECO:0007669"/>
    <property type="project" value="UniProtKB-ARBA"/>
</dbReference>
<protein>
    <submittedName>
        <fullName evidence="2">Glycosyltransferase</fullName>
    </submittedName>
</protein>
<accession>A0A923IVI6</accession>
<dbReference type="RefSeq" id="WP_182920803.1">
    <property type="nucleotide sequence ID" value="NZ_WNXD01000001.1"/>
</dbReference>
<evidence type="ECO:0000259" key="1">
    <source>
        <dbReference type="Pfam" id="PF00535"/>
    </source>
</evidence>
<name>A0A923IVI6_9SPHI</name>
<dbReference type="AlphaFoldDB" id="A0A923IVI6"/>
<dbReference type="PANTHER" id="PTHR22916">
    <property type="entry name" value="GLYCOSYLTRANSFERASE"/>
    <property type="match status" value="1"/>
</dbReference>
<feature type="domain" description="Glycosyltransferase 2-like" evidence="1">
    <location>
        <begin position="14"/>
        <end position="153"/>
    </location>
</feature>
<dbReference type="CDD" id="cd06433">
    <property type="entry name" value="GT_2_WfgS_like"/>
    <property type="match status" value="1"/>
</dbReference>
<dbReference type="InterPro" id="IPR001173">
    <property type="entry name" value="Glyco_trans_2-like"/>
</dbReference>
<dbReference type="InterPro" id="IPR029044">
    <property type="entry name" value="Nucleotide-diphossugar_trans"/>
</dbReference>
<gene>
    <name evidence="2" type="ORF">GM921_01270</name>
</gene>
<evidence type="ECO:0000313" key="3">
    <source>
        <dbReference type="Proteomes" id="UP000601055"/>
    </source>
</evidence>
<dbReference type="PANTHER" id="PTHR22916:SF65">
    <property type="entry name" value="SLR1065 PROTEIN"/>
    <property type="match status" value="1"/>
</dbReference>
<dbReference type="SUPFAM" id="SSF53448">
    <property type="entry name" value="Nucleotide-diphospho-sugar transferases"/>
    <property type="match status" value="1"/>
</dbReference>
<organism evidence="2 3">
    <name type="scientific">Pedobacter planticolens</name>
    <dbReference type="NCBI Taxonomy" id="2679964"/>
    <lineage>
        <taxon>Bacteria</taxon>
        <taxon>Pseudomonadati</taxon>
        <taxon>Bacteroidota</taxon>
        <taxon>Sphingobacteriia</taxon>
        <taxon>Sphingobacteriales</taxon>
        <taxon>Sphingobacteriaceae</taxon>
        <taxon>Pedobacter</taxon>
    </lineage>
</organism>
<keyword evidence="3" id="KW-1185">Reference proteome</keyword>
<dbReference type="Proteomes" id="UP000601055">
    <property type="component" value="Unassembled WGS sequence"/>
</dbReference>
<proteinExistence type="predicted"/>
<dbReference type="Pfam" id="PF00535">
    <property type="entry name" value="Glycos_transf_2"/>
    <property type="match status" value="1"/>
</dbReference>
<comment type="caution">
    <text evidence="2">The sequence shown here is derived from an EMBL/GenBank/DDBJ whole genome shotgun (WGS) entry which is preliminary data.</text>
</comment>
<sequence>MPLSPKKNTWPKISIVTPSYNQGDFIEETILSVLNQNYPNLEYIIIDGGSTDQTIEIIKKYESKLTYWVSESDNGQGNAINKGFRKSTGDLFGWINSDDYYTPNSFLKLAEAFNPNIGFYYGDSLEINQGHTSYTDAKFVADSFLRFGGLIASHSAFWSKTIHQEIWEEMKCNIDGEFWIRLLKGKKKRYIRYPLGVYRHHTESKSSNDKWEKAWRMDDMLIEKRHGPPPQARSYKRVKYILFTRLYEFIQKFWKRPSPWNK</sequence>
<dbReference type="Gene3D" id="3.90.550.10">
    <property type="entry name" value="Spore Coat Polysaccharide Biosynthesis Protein SpsA, Chain A"/>
    <property type="match status" value="1"/>
</dbReference>
<dbReference type="EMBL" id="WNXD01000001">
    <property type="protein sequence ID" value="MBB2144102.1"/>
    <property type="molecule type" value="Genomic_DNA"/>
</dbReference>